<dbReference type="Pfam" id="PF04042">
    <property type="entry name" value="DNA_pol_E_B"/>
    <property type="match status" value="1"/>
</dbReference>
<keyword evidence="4" id="KW-0539">Nucleus</keyword>
<feature type="domain" description="DNA polymerase alpha/delta/epsilon subunit B" evidence="5">
    <location>
        <begin position="200"/>
        <end position="402"/>
    </location>
</feature>
<keyword evidence="3" id="KW-0235">DNA replication</keyword>
<evidence type="ECO:0000256" key="4">
    <source>
        <dbReference type="ARBA" id="ARBA00023242"/>
    </source>
</evidence>
<evidence type="ECO:0008006" key="9">
    <source>
        <dbReference type="Google" id="ProtNLM"/>
    </source>
</evidence>
<dbReference type="PANTHER" id="PTHR10416:SF0">
    <property type="entry name" value="DNA POLYMERASE DELTA SUBUNIT 2"/>
    <property type="match status" value="1"/>
</dbReference>
<feature type="domain" description="DNA polymerase delta subunit OB-fold" evidence="6">
    <location>
        <begin position="52"/>
        <end position="179"/>
    </location>
</feature>
<dbReference type="Pfam" id="PF18018">
    <property type="entry name" value="DNA_pol_D_N"/>
    <property type="match status" value="1"/>
</dbReference>
<protein>
    <recommendedName>
        <fullName evidence="9">DNA polymerase delta subunit 2</fullName>
    </recommendedName>
</protein>
<sequence>MILEGVTGKMKCDELLSDPQEGIPGQAERDDVSYENQSQKYTLWGNKDVTRQYYKMYAARLEKTRPLVEARAASKWGSSVSLKRLHELAEDAGRCYIVGTLFKRQELKPSILKEISEEHQLMPQPVAEKYVSKEDEVILEDEVQRIQLVGNIDISRQVTGVVCAALGKEGEGGKFEVEDLCFAGLPDPIKREVVEEDRFVLLVSGLELSVCVDGLLPLDLMIDYISGQLGHSDEQAAVAKICRVIIAGNSVSCAKGDKEKPDKVKLVKELDDVLSQIASTCPVDVMPGEFDPANHVMPQQPLHRCMFPKAGRYSTLHSVTNPYECVVGGRTILGTSGQNVQDLARCSTLEDPLDALSSVCEWGHLAPTAPDTLPSYPYDGVEPFIIDTFPDILFAGNQETFSTKVLEMSEGHKTTLVSVPRFVSTGCCVLVNLRSLQVQPLCFSASLSDSCVSPNSEAEK</sequence>
<accession>A0AAE1KK38</accession>
<evidence type="ECO:0000256" key="2">
    <source>
        <dbReference type="ARBA" id="ARBA00006035"/>
    </source>
</evidence>
<dbReference type="InterPro" id="IPR024826">
    <property type="entry name" value="DNA_pol_delta/II_ssu"/>
</dbReference>
<dbReference type="GO" id="GO:0003677">
    <property type="term" value="F:DNA binding"/>
    <property type="evidence" value="ECO:0007669"/>
    <property type="project" value="InterPro"/>
</dbReference>
<comment type="subcellular location">
    <subcellularLocation>
        <location evidence="1">Nucleus</location>
    </subcellularLocation>
</comment>
<dbReference type="Proteomes" id="UP001286313">
    <property type="component" value="Unassembled WGS sequence"/>
</dbReference>
<comment type="caution">
    <text evidence="7">The sequence shown here is derived from an EMBL/GenBank/DDBJ whole genome shotgun (WGS) entry which is preliminary data.</text>
</comment>
<gene>
    <name evidence="7" type="ORF">Pcinc_020372</name>
</gene>
<dbReference type="CDD" id="cd07387">
    <property type="entry name" value="MPP_PolD2_C"/>
    <property type="match status" value="1"/>
</dbReference>
<dbReference type="InterPro" id="IPR041863">
    <property type="entry name" value="PolD2_C"/>
</dbReference>
<evidence type="ECO:0000313" key="7">
    <source>
        <dbReference type="EMBL" id="KAK3874717.1"/>
    </source>
</evidence>
<keyword evidence="8" id="KW-1185">Reference proteome</keyword>
<dbReference type="GO" id="GO:0006271">
    <property type="term" value="P:DNA strand elongation involved in DNA replication"/>
    <property type="evidence" value="ECO:0007669"/>
    <property type="project" value="TreeGrafter"/>
</dbReference>
<proteinExistence type="inferred from homology"/>
<evidence type="ECO:0000256" key="1">
    <source>
        <dbReference type="ARBA" id="ARBA00004123"/>
    </source>
</evidence>
<dbReference type="PANTHER" id="PTHR10416">
    <property type="entry name" value="DNA POLYMERASE DELTA SUBUNIT 2"/>
    <property type="match status" value="1"/>
</dbReference>
<name>A0AAE1KK38_PETCI</name>
<dbReference type="GO" id="GO:0043625">
    <property type="term" value="C:delta DNA polymerase complex"/>
    <property type="evidence" value="ECO:0007669"/>
    <property type="project" value="TreeGrafter"/>
</dbReference>
<comment type="similarity">
    <text evidence="2">Belongs to the DNA polymerase delta/II small subunit family.</text>
</comment>
<dbReference type="InterPro" id="IPR040663">
    <property type="entry name" value="DNA_pol_D_N"/>
</dbReference>
<dbReference type="InterPro" id="IPR007185">
    <property type="entry name" value="DNA_pol_a/d/e_bsu"/>
</dbReference>
<organism evidence="7 8">
    <name type="scientific">Petrolisthes cinctipes</name>
    <name type="common">Flat porcelain crab</name>
    <dbReference type="NCBI Taxonomy" id="88211"/>
    <lineage>
        <taxon>Eukaryota</taxon>
        <taxon>Metazoa</taxon>
        <taxon>Ecdysozoa</taxon>
        <taxon>Arthropoda</taxon>
        <taxon>Crustacea</taxon>
        <taxon>Multicrustacea</taxon>
        <taxon>Malacostraca</taxon>
        <taxon>Eumalacostraca</taxon>
        <taxon>Eucarida</taxon>
        <taxon>Decapoda</taxon>
        <taxon>Pleocyemata</taxon>
        <taxon>Anomura</taxon>
        <taxon>Galatheoidea</taxon>
        <taxon>Porcellanidae</taxon>
        <taxon>Petrolisthes</taxon>
    </lineage>
</organism>
<dbReference type="Gene3D" id="3.60.21.50">
    <property type="match status" value="1"/>
</dbReference>
<dbReference type="AlphaFoldDB" id="A0AAE1KK38"/>
<dbReference type="EMBL" id="JAWQEG010002073">
    <property type="protein sequence ID" value="KAK3874717.1"/>
    <property type="molecule type" value="Genomic_DNA"/>
</dbReference>
<reference evidence="7" key="1">
    <citation type="submission" date="2023-10" db="EMBL/GenBank/DDBJ databases">
        <title>Genome assemblies of two species of porcelain crab, Petrolisthes cinctipes and Petrolisthes manimaculis (Anomura: Porcellanidae).</title>
        <authorList>
            <person name="Angst P."/>
        </authorList>
    </citation>
    <scope>NUCLEOTIDE SEQUENCE</scope>
    <source>
        <strain evidence="7">PB745_01</strain>
        <tissue evidence="7">Gill</tissue>
    </source>
</reference>
<evidence type="ECO:0000256" key="3">
    <source>
        <dbReference type="ARBA" id="ARBA00022705"/>
    </source>
</evidence>
<evidence type="ECO:0000313" key="8">
    <source>
        <dbReference type="Proteomes" id="UP001286313"/>
    </source>
</evidence>
<evidence type="ECO:0000259" key="6">
    <source>
        <dbReference type="Pfam" id="PF18018"/>
    </source>
</evidence>
<evidence type="ECO:0000259" key="5">
    <source>
        <dbReference type="Pfam" id="PF04042"/>
    </source>
</evidence>